<dbReference type="EMBL" id="CP003651">
    <property type="protein sequence ID" value="AFL95256.1"/>
    <property type="molecule type" value="Genomic_DNA"/>
</dbReference>
<reference evidence="10 11" key="1">
    <citation type="journal article" date="2012" name="J. Bacteriol.">
        <title>Complete Genome Sequence of the Hyperthermophilic Archaeon Thermococcus sp. Strain CL1, Isolated from a Paralvinella sp. Polychaete Worm Collected from a Hydrothermal Vent.</title>
        <authorList>
            <person name="Jung J.H."/>
            <person name="Holden J.F."/>
            <person name="Seo D.H."/>
            <person name="Park K.H."/>
            <person name="Shin H."/>
            <person name="Ryu S."/>
            <person name="Lee J.H."/>
            <person name="Park C.S."/>
        </authorList>
    </citation>
    <scope>NUCLEOTIDE SEQUENCE [LARGE SCALE GENOMIC DNA]</scope>
    <source>
        <strain evidence="11">DSM 27260 / KACC 17922 / CL1</strain>
    </source>
</reference>
<evidence type="ECO:0000259" key="9">
    <source>
        <dbReference type="PROSITE" id="PS51201"/>
    </source>
</evidence>
<keyword evidence="6 8" id="KW-0472">Membrane</keyword>
<dbReference type="HOGENOM" id="CLU_050982_1_0_2"/>
<dbReference type="GO" id="GO:0005886">
    <property type="term" value="C:plasma membrane"/>
    <property type="evidence" value="ECO:0007669"/>
    <property type="project" value="UniProtKB-SubCell"/>
</dbReference>
<gene>
    <name evidence="10" type="ORF">CL1_1053</name>
</gene>
<dbReference type="GO" id="GO:0005267">
    <property type="term" value="F:potassium channel activity"/>
    <property type="evidence" value="ECO:0007669"/>
    <property type="project" value="InterPro"/>
</dbReference>
<dbReference type="OrthoDB" id="43518at2157"/>
<dbReference type="STRING" id="163003.CL1_1053"/>
<keyword evidence="7 10" id="KW-0407">Ion channel</keyword>
<keyword evidence="3 8" id="KW-0812">Transmembrane</keyword>
<evidence type="ECO:0000256" key="3">
    <source>
        <dbReference type="ARBA" id="ARBA00022692"/>
    </source>
</evidence>
<dbReference type="InterPro" id="IPR013099">
    <property type="entry name" value="K_chnl_dom"/>
</dbReference>
<proteinExistence type="predicted"/>
<evidence type="ECO:0000256" key="2">
    <source>
        <dbReference type="ARBA" id="ARBA00022448"/>
    </source>
</evidence>
<accession>I3ZU72</accession>
<dbReference type="Gene3D" id="3.40.50.720">
    <property type="entry name" value="NAD(P)-binding Rossmann-like Domain"/>
    <property type="match status" value="1"/>
</dbReference>
<comment type="subcellular location">
    <subcellularLocation>
        <location evidence="1">Cell membrane</location>
        <topology evidence="1">Multi-pass membrane protein</topology>
    </subcellularLocation>
</comment>
<evidence type="ECO:0000256" key="8">
    <source>
        <dbReference type="SAM" id="Phobius"/>
    </source>
</evidence>
<dbReference type="SUPFAM" id="SSF51735">
    <property type="entry name" value="NAD(P)-binding Rossmann-fold domains"/>
    <property type="match status" value="1"/>
</dbReference>
<dbReference type="SUPFAM" id="SSF81324">
    <property type="entry name" value="Voltage-gated potassium channels"/>
    <property type="match status" value="1"/>
</dbReference>
<keyword evidence="11" id="KW-1185">Reference proteome</keyword>
<keyword evidence="4 8" id="KW-1133">Transmembrane helix</keyword>
<evidence type="ECO:0000256" key="1">
    <source>
        <dbReference type="ARBA" id="ARBA00004651"/>
    </source>
</evidence>
<evidence type="ECO:0000256" key="6">
    <source>
        <dbReference type="ARBA" id="ARBA00023136"/>
    </source>
</evidence>
<dbReference type="KEGG" id="thm:CL1_1053"/>
<dbReference type="InterPro" id="IPR050721">
    <property type="entry name" value="Trk_Ktr_HKT_K-transport"/>
</dbReference>
<dbReference type="AlphaFoldDB" id="I3ZU72"/>
<dbReference type="InterPro" id="IPR003148">
    <property type="entry name" value="RCK_N"/>
</dbReference>
<keyword evidence="5" id="KW-0406">Ion transport</keyword>
<feature type="domain" description="RCK N-terminal" evidence="9">
    <location>
        <begin position="117"/>
        <end position="241"/>
    </location>
</feature>
<dbReference type="PROSITE" id="PS51201">
    <property type="entry name" value="RCK_N"/>
    <property type="match status" value="1"/>
</dbReference>
<dbReference type="PANTHER" id="PTHR43833">
    <property type="entry name" value="POTASSIUM CHANNEL PROTEIN 2-RELATED-RELATED"/>
    <property type="match status" value="1"/>
</dbReference>
<dbReference type="InterPro" id="IPR003280">
    <property type="entry name" value="2pore_dom_K_chnl"/>
</dbReference>
<name>I3ZU72_THECF</name>
<feature type="transmembrane region" description="Helical" evidence="8">
    <location>
        <begin position="48"/>
        <end position="65"/>
    </location>
</feature>
<dbReference type="InterPro" id="IPR036291">
    <property type="entry name" value="NAD(P)-bd_dom_sf"/>
</dbReference>
<dbReference type="PANTHER" id="PTHR43833:SF9">
    <property type="entry name" value="POTASSIUM CHANNEL PROTEIN YUGO-RELATED"/>
    <property type="match status" value="1"/>
</dbReference>
<protein>
    <submittedName>
        <fullName evidence="10">Calcium-gated potassium channel protein</fullName>
    </submittedName>
</protein>
<feature type="transmembrane region" description="Helical" evidence="8">
    <location>
        <begin position="21"/>
        <end position="42"/>
    </location>
</feature>
<evidence type="ECO:0000256" key="7">
    <source>
        <dbReference type="ARBA" id="ARBA00023303"/>
    </source>
</evidence>
<sequence length="344" mass="37709">MIPVPLVRKLLKVKIKIGRNRLLQIAMAVLLLALLFASLFAYFEGLDFYTAFYWAVITMATIGYGDVTPQTSAGRAVAMVAAVAGISTFTALVSILAEYFISSSLRRMMGMHRVKYSGHYVVIGQGSSVPSCVNELISAISSGDAEPKPIVVVFPNEEERKGIELPEEVEVLIGDPTNPETLERAHIREASHVILALEDDSKSVFSTLMIKRMSKARVLVEALKAESVELLKQAGADRVILSRSFAGRLLASSVFEPEVVDVIDDLTTSLGRYDISVLLRRDLWGSTYIEALRKLHEENGYFLLGYYTDKPVLNPPLDERIPEGAKLVVIRPAGGGGVNPKKSI</sequence>
<feature type="transmembrane region" description="Helical" evidence="8">
    <location>
        <begin position="77"/>
        <end position="101"/>
    </location>
</feature>
<keyword evidence="2" id="KW-0813">Transport</keyword>
<dbReference type="Proteomes" id="UP000006064">
    <property type="component" value="Chromosome"/>
</dbReference>
<evidence type="ECO:0000313" key="10">
    <source>
        <dbReference type="EMBL" id="AFL95256.1"/>
    </source>
</evidence>
<dbReference type="GeneID" id="13037440"/>
<evidence type="ECO:0000313" key="11">
    <source>
        <dbReference type="Proteomes" id="UP000006064"/>
    </source>
</evidence>
<dbReference type="PRINTS" id="PR01333">
    <property type="entry name" value="2POREKCHANEL"/>
</dbReference>
<evidence type="ECO:0000256" key="5">
    <source>
        <dbReference type="ARBA" id="ARBA00023065"/>
    </source>
</evidence>
<dbReference type="Pfam" id="PF02254">
    <property type="entry name" value="TrkA_N"/>
    <property type="match status" value="1"/>
</dbReference>
<dbReference type="Pfam" id="PF07885">
    <property type="entry name" value="Ion_trans_2"/>
    <property type="match status" value="1"/>
</dbReference>
<organism evidence="10 11">
    <name type="scientific">Thermococcus cleftensis (strain DSM 27260 / KACC 17922 / CL1)</name>
    <dbReference type="NCBI Taxonomy" id="163003"/>
    <lineage>
        <taxon>Archaea</taxon>
        <taxon>Methanobacteriati</taxon>
        <taxon>Methanobacteriota</taxon>
        <taxon>Thermococci</taxon>
        <taxon>Thermococcales</taxon>
        <taxon>Thermococcaceae</taxon>
        <taxon>Thermococcus</taxon>
    </lineage>
</organism>
<evidence type="ECO:0000256" key="4">
    <source>
        <dbReference type="ARBA" id="ARBA00022989"/>
    </source>
</evidence>
<dbReference type="RefSeq" id="WP_014788891.1">
    <property type="nucleotide sequence ID" value="NC_018015.1"/>
</dbReference>
<dbReference type="Gene3D" id="1.10.287.70">
    <property type="match status" value="1"/>
</dbReference>